<comment type="caution">
    <text evidence="2">The sequence shown here is derived from an EMBL/GenBank/DDBJ whole genome shotgun (WGS) entry which is preliminary data.</text>
</comment>
<evidence type="ECO:0000313" key="2">
    <source>
        <dbReference type="EMBL" id="GAA4829301.1"/>
    </source>
</evidence>
<evidence type="ECO:0000313" key="3">
    <source>
        <dbReference type="Proteomes" id="UP001500298"/>
    </source>
</evidence>
<organism evidence="2 3">
    <name type="scientific">Algivirga pacifica</name>
    <dbReference type="NCBI Taxonomy" id="1162670"/>
    <lineage>
        <taxon>Bacteria</taxon>
        <taxon>Pseudomonadati</taxon>
        <taxon>Bacteroidota</taxon>
        <taxon>Cytophagia</taxon>
        <taxon>Cytophagales</taxon>
        <taxon>Flammeovirgaceae</taxon>
        <taxon>Algivirga</taxon>
    </lineage>
</organism>
<feature type="domain" description="DUF5777" evidence="1">
    <location>
        <begin position="54"/>
        <end position="297"/>
    </location>
</feature>
<proteinExistence type="predicted"/>
<gene>
    <name evidence="2" type="ORF">GCM10023331_13030</name>
</gene>
<dbReference type="EMBL" id="BAABJX010000021">
    <property type="protein sequence ID" value="GAA4829301.1"/>
    <property type="molecule type" value="Genomic_DNA"/>
</dbReference>
<dbReference type="Pfam" id="PF19089">
    <property type="entry name" value="DUF5777"/>
    <property type="match status" value="1"/>
</dbReference>
<sequence length="302" mass="34897">MQVSLKTNKYKGILLPLLLGGFLIFSPQWLNAQDDLLEMLEDTPPTETYTVSTFKGTRVINSQSVDIQPAKELQFSISHRFGALNTGIQKFWGLDEAVIRLGFEYGITDRWAVGLGRSKYQATYDFYSKFKILEQTEGKDTFPLTMVLNSNMALRGSGFDQPEVDEVFVNRLFYTHQLLVARKFAWGSLQLMPTYTHNNIRELLVESNDMYAMGLAGRIKLTNRWSFLFDYYYLIDDELKTVFQEPLALSLELETGGHVFQFIFSNTNHMTEKLFLTRTQGQWLNGDIHFGFNISRTIPFHR</sequence>
<evidence type="ECO:0000259" key="1">
    <source>
        <dbReference type="Pfam" id="PF19089"/>
    </source>
</evidence>
<accession>A0ABP9D638</accession>
<dbReference type="InterPro" id="IPR045916">
    <property type="entry name" value="DUF5777"/>
</dbReference>
<dbReference type="Proteomes" id="UP001500298">
    <property type="component" value="Unassembled WGS sequence"/>
</dbReference>
<protein>
    <submittedName>
        <fullName evidence="2">DUF5777 family beta-barrel protein</fullName>
    </submittedName>
</protein>
<reference evidence="3" key="1">
    <citation type="journal article" date="2019" name="Int. J. Syst. Evol. Microbiol.">
        <title>The Global Catalogue of Microorganisms (GCM) 10K type strain sequencing project: providing services to taxonomists for standard genome sequencing and annotation.</title>
        <authorList>
            <consortium name="The Broad Institute Genomics Platform"/>
            <consortium name="The Broad Institute Genome Sequencing Center for Infectious Disease"/>
            <person name="Wu L."/>
            <person name="Ma J."/>
        </authorList>
    </citation>
    <scope>NUCLEOTIDE SEQUENCE [LARGE SCALE GENOMIC DNA]</scope>
    <source>
        <strain evidence="3">JCM 18326</strain>
    </source>
</reference>
<keyword evidence="3" id="KW-1185">Reference proteome</keyword>
<name>A0ABP9D638_9BACT</name>